<comment type="caution">
    <text evidence="2">The sequence shown here is derived from an EMBL/GenBank/DDBJ whole genome shotgun (WGS) entry which is preliminary data.</text>
</comment>
<dbReference type="AlphaFoldDB" id="A0AA36MSZ1"/>
<dbReference type="EMBL" id="CAUJNA010000493">
    <property type="protein sequence ID" value="CAJ1377837.1"/>
    <property type="molecule type" value="Genomic_DNA"/>
</dbReference>
<name>A0AA36MSZ1_9DINO</name>
<accession>A0AA36MSZ1</accession>
<evidence type="ECO:0000313" key="2">
    <source>
        <dbReference type="EMBL" id="CAJ1377837.1"/>
    </source>
</evidence>
<feature type="non-terminal residue" evidence="2">
    <location>
        <position position="227"/>
    </location>
</feature>
<feature type="compositionally biased region" description="Basic and acidic residues" evidence="1">
    <location>
        <begin position="190"/>
        <end position="207"/>
    </location>
</feature>
<dbReference type="Proteomes" id="UP001178507">
    <property type="component" value="Unassembled WGS sequence"/>
</dbReference>
<evidence type="ECO:0000256" key="1">
    <source>
        <dbReference type="SAM" id="MobiDB-lite"/>
    </source>
</evidence>
<reference evidence="2" key="1">
    <citation type="submission" date="2023-08" db="EMBL/GenBank/DDBJ databases">
        <authorList>
            <person name="Chen Y."/>
            <person name="Shah S."/>
            <person name="Dougan E. K."/>
            <person name="Thang M."/>
            <person name="Chan C."/>
        </authorList>
    </citation>
    <scope>NUCLEOTIDE SEQUENCE</scope>
</reference>
<gene>
    <name evidence="2" type="ORF">EVOR1521_LOCUS6540</name>
</gene>
<keyword evidence="3" id="KW-1185">Reference proteome</keyword>
<proteinExistence type="predicted"/>
<organism evidence="2 3">
    <name type="scientific">Effrenium voratum</name>
    <dbReference type="NCBI Taxonomy" id="2562239"/>
    <lineage>
        <taxon>Eukaryota</taxon>
        <taxon>Sar</taxon>
        <taxon>Alveolata</taxon>
        <taxon>Dinophyceae</taxon>
        <taxon>Suessiales</taxon>
        <taxon>Symbiodiniaceae</taxon>
        <taxon>Effrenium</taxon>
    </lineage>
</organism>
<feature type="region of interest" description="Disordered" evidence="1">
    <location>
        <begin position="158"/>
        <end position="227"/>
    </location>
</feature>
<evidence type="ECO:0000313" key="3">
    <source>
        <dbReference type="Proteomes" id="UP001178507"/>
    </source>
</evidence>
<protein>
    <submittedName>
        <fullName evidence="2">Uncharacterized protein</fullName>
    </submittedName>
</protein>
<sequence length="227" mass="24858">AKSPSRPCTLLGQGLELPWLHGTRRPQGGRLAALVSARASKTLRLGSVRTAFGGLWAMPARRLDAVESCSEVTVCEVVPDITGRELKERIKECQAVPWNSRASVAPGGRMAAALRLLSLQGWLIGILIKDTSLLFCWEEALVEIQDVIDIGLAQASSALSTGGEPSQVRERPRSSGRKKSTEESPLEEPELPKEETELDKVKRERSPTESSEEPEELSRSPQLQEVR</sequence>